<sequence>MGPLTLALDAKSSSVVPSDTSNGKIQNLHFNPKKFFASISTQEEKPFDFFRTLVDGVIAGGTAGVVVETALYPIDTIKTRLQAAQRGGKINLKGLYSGLAGNLAGVLPASAVFVGVYEPTKQKLLKLFPEKFSAVAHLTAGAIGGIAASLIRVPTEVVKQRMQTRQFASAPDAVRLILSKEGFRGLYAGYGSFLLRDLPFDAIQFCIYEQLRIGYKLAAKRDLNDPETAAVGAFSGALTGAITTPLDVIKTRLMVQGASNQYKGIFDCVQTIVREEGPSALLKGIGPRVLWIGIGGSIFFGVLERTKRFLAQRHDASDKTLNTKQE</sequence>
<dbReference type="FunFam" id="1.50.40.10:FF:000038">
    <property type="entry name" value="S-adenosylmethionine carrier 1 chloroplastic/mitochondrial"/>
    <property type="match status" value="1"/>
</dbReference>
<comment type="subcellular location">
    <subcellularLocation>
        <location evidence="1">Membrane</location>
        <topology evidence="1">Multi-pass membrane protein</topology>
    </subcellularLocation>
    <subcellularLocation>
        <location evidence="12">Plastid</location>
        <location evidence="12">Chloroplast membrane</location>
    </subcellularLocation>
</comment>
<reference evidence="16 17" key="1">
    <citation type="submission" date="2024-11" db="EMBL/GenBank/DDBJ databases">
        <title>A near-complete genome assembly of Cinchona calisaya.</title>
        <authorList>
            <person name="Lian D.C."/>
            <person name="Zhao X.W."/>
            <person name="Wei L."/>
        </authorList>
    </citation>
    <scope>NUCLEOTIDE SEQUENCE [LARGE SCALE GENOMIC DNA]</scope>
    <source>
        <tissue evidence="16">Nenye</tissue>
    </source>
</reference>
<feature type="transmembrane region" description="Helical" evidence="15">
    <location>
        <begin position="56"/>
        <end position="74"/>
    </location>
</feature>
<keyword evidence="6" id="KW-0949">S-adenosyl-L-methionine</keyword>
<evidence type="ECO:0000313" key="16">
    <source>
        <dbReference type="EMBL" id="KAL3527887.1"/>
    </source>
</evidence>
<keyword evidence="11 13" id="KW-0472">Membrane</keyword>
<evidence type="ECO:0000256" key="9">
    <source>
        <dbReference type="ARBA" id="ARBA00022946"/>
    </source>
</evidence>
<evidence type="ECO:0000256" key="10">
    <source>
        <dbReference type="ARBA" id="ARBA00022989"/>
    </source>
</evidence>
<dbReference type="GO" id="GO:0031969">
    <property type="term" value="C:chloroplast membrane"/>
    <property type="evidence" value="ECO:0007669"/>
    <property type="project" value="UniProtKB-SubCell"/>
</dbReference>
<dbReference type="PANTHER" id="PTHR45667">
    <property type="entry name" value="S-ADENOSYLMETHIONINE MITOCHONDRIAL CARRIER PROTEIN"/>
    <property type="match status" value="1"/>
</dbReference>
<dbReference type="AlphaFoldDB" id="A0ABD3AAN3"/>
<keyword evidence="7 13" id="KW-0812">Transmembrane</keyword>
<evidence type="ECO:0000313" key="17">
    <source>
        <dbReference type="Proteomes" id="UP001630127"/>
    </source>
</evidence>
<evidence type="ECO:0000256" key="4">
    <source>
        <dbReference type="ARBA" id="ARBA00022528"/>
    </source>
</evidence>
<evidence type="ECO:0000256" key="7">
    <source>
        <dbReference type="ARBA" id="ARBA00022692"/>
    </source>
</evidence>
<dbReference type="Pfam" id="PF00153">
    <property type="entry name" value="Mito_carr"/>
    <property type="match status" value="3"/>
</dbReference>
<dbReference type="Proteomes" id="UP001630127">
    <property type="component" value="Unassembled WGS sequence"/>
</dbReference>
<proteinExistence type="inferred from homology"/>
<evidence type="ECO:0000256" key="6">
    <source>
        <dbReference type="ARBA" id="ARBA00022691"/>
    </source>
</evidence>
<dbReference type="InterPro" id="IPR002067">
    <property type="entry name" value="MCP"/>
</dbReference>
<keyword evidence="10 15" id="KW-1133">Transmembrane helix</keyword>
<keyword evidence="8" id="KW-0677">Repeat</keyword>
<dbReference type="InterPro" id="IPR023395">
    <property type="entry name" value="MCP_dom_sf"/>
</dbReference>
<keyword evidence="4" id="KW-0150">Chloroplast</keyword>
<feature type="repeat" description="Solcar" evidence="13">
    <location>
        <begin position="132"/>
        <end position="214"/>
    </location>
</feature>
<dbReference type="EMBL" id="JBJUIK010000005">
    <property type="protein sequence ID" value="KAL3527887.1"/>
    <property type="molecule type" value="Genomic_DNA"/>
</dbReference>
<evidence type="ECO:0000256" key="13">
    <source>
        <dbReference type="PROSITE-ProRule" id="PRU00282"/>
    </source>
</evidence>
<evidence type="ECO:0008006" key="18">
    <source>
        <dbReference type="Google" id="ProtNLM"/>
    </source>
</evidence>
<comment type="caution">
    <text evidence="16">The sequence shown here is derived from an EMBL/GenBank/DDBJ whole genome shotgun (WGS) entry which is preliminary data.</text>
</comment>
<feature type="repeat" description="Solcar" evidence="13">
    <location>
        <begin position="51"/>
        <end position="123"/>
    </location>
</feature>
<name>A0ABD3AAN3_9GENT</name>
<dbReference type="InterPro" id="IPR018108">
    <property type="entry name" value="MCP_transmembrane"/>
</dbReference>
<keyword evidence="9" id="KW-0809">Transit peptide</keyword>
<evidence type="ECO:0000256" key="14">
    <source>
        <dbReference type="RuleBase" id="RU000488"/>
    </source>
</evidence>
<feature type="repeat" description="Solcar" evidence="13">
    <location>
        <begin position="223"/>
        <end position="309"/>
    </location>
</feature>
<evidence type="ECO:0000256" key="5">
    <source>
        <dbReference type="ARBA" id="ARBA00022640"/>
    </source>
</evidence>
<dbReference type="SUPFAM" id="SSF103506">
    <property type="entry name" value="Mitochondrial carrier"/>
    <property type="match status" value="1"/>
</dbReference>
<evidence type="ECO:0000256" key="2">
    <source>
        <dbReference type="ARBA" id="ARBA00006375"/>
    </source>
</evidence>
<protein>
    <recommendedName>
        <fullName evidence="18">S-adenosylmethionine transporter</fullName>
    </recommendedName>
</protein>
<dbReference type="PRINTS" id="PR00926">
    <property type="entry name" value="MITOCARRIER"/>
</dbReference>
<comment type="similarity">
    <text evidence="2 14">Belongs to the mitochondrial carrier (TC 2.A.29) family.</text>
</comment>
<feature type="transmembrane region" description="Helical" evidence="15">
    <location>
        <begin position="134"/>
        <end position="153"/>
    </location>
</feature>
<keyword evidence="3 14" id="KW-0813">Transport</keyword>
<evidence type="ECO:0000256" key="3">
    <source>
        <dbReference type="ARBA" id="ARBA00022448"/>
    </source>
</evidence>
<evidence type="ECO:0000256" key="15">
    <source>
        <dbReference type="SAM" id="Phobius"/>
    </source>
</evidence>
<keyword evidence="17" id="KW-1185">Reference proteome</keyword>
<dbReference type="Gene3D" id="1.50.40.10">
    <property type="entry name" value="Mitochondrial carrier domain"/>
    <property type="match status" value="1"/>
</dbReference>
<gene>
    <name evidence="16" type="ORF">ACH5RR_012543</name>
</gene>
<keyword evidence="5" id="KW-0934">Plastid</keyword>
<evidence type="ECO:0000256" key="1">
    <source>
        <dbReference type="ARBA" id="ARBA00004141"/>
    </source>
</evidence>
<feature type="transmembrane region" description="Helical" evidence="15">
    <location>
        <begin position="95"/>
        <end position="114"/>
    </location>
</feature>
<organism evidence="16 17">
    <name type="scientific">Cinchona calisaya</name>
    <dbReference type="NCBI Taxonomy" id="153742"/>
    <lineage>
        <taxon>Eukaryota</taxon>
        <taxon>Viridiplantae</taxon>
        <taxon>Streptophyta</taxon>
        <taxon>Embryophyta</taxon>
        <taxon>Tracheophyta</taxon>
        <taxon>Spermatophyta</taxon>
        <taxon>Magnoliopsida</taxon>
        <taxon>eudicotyledons</taxon>
        <taxon>Gunneridae</taxon>
        <taxon>Pentapetalae</taxon>
        <taxon>asterids</taxon>
        <taxon>lamiids</taxon>
        <taxon>Gentianales</taxon>
        <taxon>Rubiaceae</taxon>
        <taxon>Cinchonoideae</taxon>
        <taxon>Cinchoneae</taxon>
        <taxon>Cinchona</taxon>
    </lineage>
</organism>
<dbReference type="PROSITE" id="PS50920">
    <property type="entry name" value="SOLCAR"/>
    <property type="match status" value="3"/>
</dbReference>
<accession>A0ABD3AAN3</accession>
<evidence type="ECO:0000256" key="11">
    <source>
        <dbReference type="ARBA" id="ARBA00023136"/>
    </source>
</evidence>
<evidence type="ECO:0000256" key="8">
    <source>
        <dbReference type="ARBA" id="ARBA00022737"/>
    </source>
</evidence>
<evidence type="ECO:0000256" key="12">
    <source>
        <dbReference type="ARBA" id="ARBA00046299"/>
    </source>
</evidence>